<protein>
    <submittedName>
        <fullName evidence="2">Uncharacterized protein</fullName>
    </submittedName>
</protein>
<reference evidence="2" key="1">
    <citation type="journal article" date="2021" name="bioRxiv">
        <title>Whole Genome Assembly and Annotation of Northern Wild Rice, Zizania palustris L., Supports a Whole Genome Duplication in the Zizania Genus.</title>
        <authorList>
            <person name="Haas M."/>
            <person name="Kono T."/>
            <person name="Macchietto M."/>
            <person name="Millas R."/>
            <person name="McGilp L."/>
            <person name="Shao M."/>
            <person name="Duquette J."/>
            <person name="Hirsch C.N."/>
            <person name="Kimball J."/>
        </authorList>
    </citation>
    <scope>NUCLEOTIDE SEQUENCE</scope>
    <source>
        <tissue evidence="2">Fresh leaf tissue</tissue>
    </source>
</reference>
<name>A0A8J5SSH4_ZIZPA</name>
<comment type="caution">
    <text evidence="2">The sequence shown here is derived from an EMBL/GenBank/DDBJ whole genome shotgun (WGS) entry which is preliminary data.</text>
</comment>
<organism evidence="2 3">
    <name type="scientific">Zizania palustris</name>
    <name type="common">Northern wild rice</name>
    <dbReference type="NCBI Taxonomy" id="103762"/>
    <lineage>
        <taxon>Eukaryota</taxon>
        <taxon>Viridiplantae</taxon>
        <taxon>Streptophyta</taxon>
        <taxon>Embryophyta</taxon>
        <taxon>Tracheophyta</taxon>
        <taxon>Spermatophyta</taxon>
        <taxon>Magnoliopsida</taxon>
        <taxon>Liliopsida</taxon>
        <taxon>Poales</taxon>
        <taxon>Poaceae</taxon>
        <taxon>BOP clade</taxon>
        <taxon>Oryzoideae</taxon>
        <taxon>Oryzeae</taxon>
        <taxon>Zizaniinae</taxon>
        <taxon>Zizania</taxon>
    </lineage>
</organism>
<reference evidence="2" key="2">
    <citation type="submission" date="2021-02" db="EMBL/GenBank/DDBJ databases">
        <authorList>
            <person name="Kimball J.A."/>
            <person name="Haas M.W."/>
            <person name="Macchietto M."/>
            <person name="Kono T."/>
            <person name="Duquette J."/>
            <person name="Shao M."/>
        </authorList>
    </citation>
    <scope>NUCLEOTIDE SEQUENCE</scope>
    <source>
        <tissue evidence="2">Fresh leaf tissue</tissue>
    </source>
</reference>
<evidence type="ECO:0000256" key="1">
    <source>
        <dbReference type="SAM" id="MobiDB-lite"/>
    </source>
</evidence>
<gene>
    <name evidence="2" type="ORF">GUJ93_ZPchr0005g16006</name>
</gene>
<feature type="region of interest" description="Disordered" evidence="1">
    <location>
        <begin position="281"/>
        <end position="300"/>
    </location>
</feature>
<dbReference type="Proteomes" id="UP000729402">
    <property type="component" value="Unassembled WGS sequence"/>
</dbReference>
<proteinExistence type="predicted"/>
<feature type="compositionally biased region" description="Low complexity" evidence="1">
    <location>
        <begin position="192"/>
        <end position="205"/>
    </location>
</feature>
<dbReference type="EMBL" id="JAAALK010000284">
    <property type="protein sequence ID" value="KAG8068183.1"/>
    <property type="molecule type" value="Genomic_DNA"/>
</dbReference>
<dbReference type="AlphaFoldDB" id="A0A8J5SSH4"/>
<sequence>MDGEGRSWTFPVYILSNGLADIFLADEEDLPAGRGNPHPFNGQVLPDDPAWVQQWVDEQLLQVPNHLHNLDINLNEEFLQPQDAMAVDDQGDPWHVDPLQPPQQAQPNLVAEEVSMASSAFVNSSMSLSPMNPDASLNSHWLPLLTNSANQNSDKEGSSAPVHNTLLINGKQAPPITLVYKRRRRMFAQPYSRDTTLSDSISTDSQGSIAGPRRSERIRNRLKGFRTEDSRQDLTSPMHVDHQPDFKGKEVALPPFQSIQDFLKALKAASFTEDKLLAAQEAGSSLVPSKDTPSADRNDL</sequence>
<keyword evidence="3" id="KW-1185">Reference proteome</keyword>
<feature type="region of interest" description="Disordered" evidence="1">
    <location>
        <begin position="192"/>
        <end position="215"/>
    </location>
</feature>
<evidence type="ECO:0000313" key="2">
    <source>
        <dbReference type="EMBL" id="KAG8068183.1"/>
    </source>
</evidence>
<feature type="region of interest" description="Disordered" evidence="1">
    <location>
        <begin position="226"/>
        <end position="245"/>
    </location>
</feature>
<accession>A0A8J5SSH4</accession>
<evidence type="ECO:0000313" key="3">
    <source>
        <dbReference type="Proteomes" id="UP000729402"/>
    </source>
</evidence>